<gene>
    <name evidence="1" type="ORF">SAMN05660477_03154</name>
</gene>
<keyword evidence="2" id="KW-1185">Reference proteome</keyword>
<protein>
    <submittedName>
        <fullName evidence="1">Uncharacterized protein</fullName>
    </submittedName>
</protein>
<evidence type="ECO:0000313" key="2">
    <source>
        <dbReference type="Proteomes" id="UP000191112"/>
    </source>
</evidence>
<dbReference type="OrthoDB" id="788622at2"/>
<evidence type="ECO:0000313" key="1">
    <source>
        <dbReference type="EMBL" id="SKC12194.1"/>
    </source>
</evidence>
<dbReference type="AlphaFoldDB" id="A0A1T5GUW7"/>
<dbReference type="EMBL" id="FUYZ01000022">
    <property type="protein sequence ID" value="SKC12194.1"/>
    <property type="molecule type" value="Genomic_DNA"/>
</dbReference>
<dbReference type="RefSeq" id="WP_079668355.1">
    <property type="nucleotide sequence ID" value="NZ_FUYZ01000022.1"/>
</dbReference>
<name>A0A1T5GUW7_9FLAO</name>
<sequence>MEDILSKEEILFIISDSKNPDYKNDKLFHPAFLKTDIVKVSKAKELILFYGNSDTGFVHIEERHSNSIQKAFWGKDNKLTNTSKFHKSIVPYYHYLEIAENIFQHKNLNIDDNKNPELVDLYIGEFEFSNVKETYKLVLYKNTKIIHTLYPISRNNNVKINTNSFARGSISLSYNFKNGVKVLKVPYKDVNNEIKYEIVISFYESKIEKLVRVNKYDNEVVVNFIEFPKSKVTHSLHDMYLLSLQYGDFTEYENKFRKL</sequence>
<proteinExistence type="predicted"/>
<reference evidence="1 2" key="1">
    <citation type="submission" date="2017-02" db="EMBL/GenBank/DDBJ databases">
        <authorList>
            <person name="Peterson S.W."/>
        </authorList>
    </citation>
    <scope>NUCLEOTIDE SEQUENCE [LARGE SCALE GENOMIC DNA]</scope>
    <source>
        <strain evidence="1 2">DSM 22323</strain>
    </source>
</reference>
<organism evidence="1 2">
    <name type="scientific">Soonwooa buanensis</name>
    <dbReference type="NCBI Taxonomy" id="619805"/>
    <lineage>
        <taxon>Bacteria</taxon>
        <taxon>Pseudomonadati</taxon>
        <taxon>Bacteroidota</taxon>
        <taxon>Flavobacteriia</taxon>
        <taxon>Flavobacteriales</taxon>
        <taxon>Weeksellaceae</taxon>
        <taxon>Chryseobacterium group</taxon>
        <taxon>Soonwooa</taxon>
    </lineage>
</organism>
<accession>A0A1T5GUW7</accession>
<dbReference type="Proteomes" id="UP000191112">
    <property type="component" value="Unassembled WGS sequence"/>
</dbReference>